<proteinExistence type="predicted"/>
<organism evidence="2 3">
    <name type="scientific">Chengkuizengella axinellae</name>
    <dbReference type="NCBI Taxonomy" id="3064388"/>
    <lineage>
        <taxon>Bacteria</taxon>
        <taxon>Bacillati</taxon>
        <taxon>Bacillota</taxon>
        <taxon>Bacilli</taxon>
        <taxon>Bacillales</taxon>
        <taxon>Paenibacillaceae</taxon>
        <taxon>Chengkuizengella</taxon>
    </lineage>
</organism>
<feature type="transmembrane region" description="Helical" evidence="1">
    <location>
        <begin position="5"/>
        <end position="21"/>
    </location>
</feature>
<comment type="caution">
    <text evidence="2">The sequence shown here is derived from an EMBL/GenBank/DDBJ whole genome shotgun (WGS) entry which is preliminary data.</text>
</comment>
<reference evidence="2 3" key="1">
    <citation type="submission" date="2023-08" db="EMBL/GenBank/DDBJ databases">
        <authorList>
            <person name="Park J.-S."/>
        </authorList>
    </citation>
    <scope>NUCLEOTIDE SEQUENCE [LARGE SCALE GENOMIC DNA]</scope>
    <source>
        <strain evidence="2 3">2205SS18-9</strain>
    </source>
</reference>
<keyword evidence="3" id="KW-1185">Reference proteome</keyword>
<evidence type="ECO:0008006" key="4">
    <source>
        <dbReference type="Google" id="ProtNLM"/>
    </source>
</evidence>
<feature type="transmembrane region" description="Helical" evidence="1">
    <location>
        <begin position="85"/>
        <end position="105"/>
    </location>
</feature>
<accession>A0ABT9J012</accession>
<protein>
    <recommendedName>
        <fullName evidence="4">DUF3899 domain-containing protein</fullName>
    </recommendedName>
</protein>
<gene>
    <name evidence="2" type="ORF">Q5Y73_12690</name>
</gene>
<sequence>MKKTMIVMLTMLIEFALLWGVSFTLGWALIDIIFLGGLAIFGVIWLTKVSGNLGKQAVNAEVRGWNGLKIEDEGVDINKFNLSPVLLGVILFLIISLIITIVHYWSYF</sequence>
<dbReference type="Proteomes" id="UP001231941">
    <property type="component" value="Unassembled WGS sequence"/>
</dbReference>
<name>A0ABT9J012_9BACL</name>
<keyword evidence="1" id="KW-0472">Membrane</keyword>
<evidence type="ECO:0000313" key="2">
    <source>
        <dbReference type="EMBL" id="MDP5274969.1"/>
    </source>
</evidence>
<dbReference type="EMBL" id="JAVAMP010000005">
    <property type="protein sequence ID" value="MDP5274969.1"/>
    <property type="molecule type" value="Genomic_DNA"/>
</dbReference>
<evidence type="ECO:0000313" key="3">
    <source>
        <dbReference type="Proteomes" id="UP001231941"/>
    </source>
</evidence>
<keyword evidence="1" id="KW-0812">Transmembrane</keyword>
<evidence type="ECO:0000256" key="1">
    <source>
        <dbReference type="SAM" id="Phobius"/>
    </source>
</evidence>
<dbReference type="RefSeq" id="WP_305992279.1">
    <property type="nucleotide sequence ID" value="NZ_JAVAMP010000005.1"/>
</dbReference>
<keyword evidence="1" id="KW-1133">Transmembrane helix</keyword>
<feature type="transmembrane region" description="Helical" evidence="1">
    <location>
        <begin position="27"/>
        <end position="46"/>
    </location>
</feature>